<dbReference type="InterPro" id="IPR012901">
    <property type="entry name" value="CARME"/>
</dbReference>
<dbReference type="Gene3D" id="3.40.50.150">
    <property type="entry name" value="Vaccinia Virus protein VP39"/>
    <property type="match status" value="1"/>
</dbReference>
<dbReference type="EMBL" id="HBIS01002936">
    <property type="protein sequence ID" value="CAE0608811.1"/>
    <property type="molecule type" value="Transcribed_RNA"/>
</dbReference>
<comment type="similarity">
    <text evidence="1">Belongs to the carnosine N-methyltransferase family.</text>
</comment>
<gene>
    <name evidence="6" type="ORF">PSAL00342_LOCUS2630</name>
    <name evidence="7" type="ORF">PSAL00342_LOCUS2631</name>
</gene>
<evidence type="ECO:0000256" key="4">
    <source>
        <dbReference type="ARBA" id="ARBA00022679"/>
    </source>
</evidence>
<sequence>MAKMEANVDDDVTALAEAEEQEEKQALGRIVRAFMQYEEYLVFQVERWERNFERMSTKHQEWVPHLPKKYVDARDCIRNNQTFIETMIGGFDARDDDDIAVPPHLANARSWMAAGRAPAGDVEKVKYVLKNLARDWSQEGEVERAQSYGLVLEELQRVLPVPDATSDGNGASPPSVLVPGTGLGRLVLETARLGYQCQGNEFSYYMLLASSFILNQTSYEHEYTIHPWIHTSCNVIADMDQLRPVPIPDILPGECGVRPGLMSMCAGDFLEVYGDASQQEQWDCVITCYFLDTAHNIIEYMETIYGVLRKGGIWINLGPLLYHWADMAEDEFSVELCLKDVEHIAINMGFRCLQKRMVPSTYTADNRSMLQSMYLCAFWTMMKE</sequence>
<evidence type="ECO:0000313" key="6">
    <source>
        <dbReference type="EMBL" id="CAE0608811.1"/>
    </source>
</evidence>
<evidence type="ECO:0000313" key="7">
    <source>
        <dbReference type="EMBL" id="CAE0608812.1"/>
    </source>
</evidence>
<evidence type="ECO:0000256" key="3">
    <source>
        <dbReference type="ARBA" id="ARBA00022603"/>
    </source>
</evidence>
<dbReference type="PANTHER" id="PTHR12303">
    <property type="entry name" value="CARNOSINE N-METHYLTRANSFERASE"/>
    <property type="match status" value="1"/>
</dbReference>
<reference evidence="6" key="1">
    <citation type="submission" date="2021-01" db="EMBL/GenBank/DDBJ databases">
        <authorList>
            <person name="Corre E."/>
            <person name="Pelletier E."/>
            <person name="Niang G."/>
            <person name="Scheremetjew M."/>
            <person name="Finn R."/>
            <person name="Kale V."/>
            <person name="Holt S."/>
            <person name="Cochrane G."/>
            <person name="Meng A."/>
            <person name="Brown T."/>
            <person name="Cohen L."/>
        </authorList>
    </citation>
    <scope>NUCLEOTIDE SEQUENCE</scope>
    <source>
        <strain evidence="6">CCMP1897</strain>
    </source>
</reference>
<organism evidence="6">
    <name type="scientific">Picocystis salinarum</name>
    <dbReference type="NCBI Taxonomy" id="88271"/>
    <lineage>
        <taxon>Eukaryota</taxon>
        <taxon>Viridiplantae</taxon>
        <taxon>Chlorophyta</taxon>
        <taxon>Picocystophyceae</taxon>
        <taxon>Picocystales</taxon>
        <taxon>Picocystaceae</taxon>
        <taxon>Picocystis</taxon>
    </lineage>
</organism>
<dbReference type="GO" id="GO:0032259">
    <property type="term" value="P:methylation"/>
    <property type="evidence" value="ECO:0007669"/>
    <property type="project" value="UniProtKB-KW"/>
</dbReference>
<dbReference type="InterPro" id="IPR029063">
    <property type="entry name" value="SAM-dependent_MTases_sf"/>
</dbReference>
<dbReference type="AlphaFoldDB" id="A0A6U9QKB7"/>
<keyword evidence="5" id="KW-0949">S-adenosyl-L-methionine</keyword>
<dbReference type="PANTHER" id="PTHR12303:SF6">
    <property type="entry name" value="CARNOSINE N-METHYLTRANSFERASE"/>
    <property type="match status" value="1"/>
</dbReference>
<evidence type="ECO:0000256" key="2">
    <source>
        <dbReference type="ARBA" id="ARBA00012003"/>
    </source>
</evidence>
<accession>A0A6U9QKB7</accession>
<dbReference type="EC" id="2.1.1.22" evidence="2"/>
<protein>
    <recommendedName>
        <fullName evidence="2">carnosine N-methyltransferase</fullName>
        <ecNumber evidence="2">2.1.1.22</ecNumber>
    </recommendedName>
</protein>
<dbReference type="Pfam" id="PF07942">
    <property type="entry name" value="CARME"/>
    <property type="match status" value="1"/>
</dbReference>
<dbReference type="SMART" id="SM01296">
    <property type="entry name" value="N2227"/>
    <property type="match status" value="1"/>
</dbReference>
<name>A0A6U9QKB7_9CHLO</name>
<evidence type="ECO:0000256" key="5">
    <source>
        <dbReference type="ARBA" id="ARBA00022691"/>
    </source>
</evidence>
<keyword evidence="3" id="KW-0489">Methyltransferase</keyword>
<evidence type="ECO:0000256" key="1">
    <source>
        <dbReference type="ARBA" id="ARBA00010086"/>
    </source>
</evidence>
<dbReference type="GO" id="GO:0030735">
    <property type="term" value="F:carnosine N-methyltransferase activity"/>
    <property type="evidence" value="ECO:0007669"/>
    <property type="project" value="UniProtKB-EC"/>
</dbReference>
<keyword evidence="4" id="KW-0808">Transferase</keyword>
<proteinExistence type="inferred from homology"/>
<dbReference type="SUPFAM" id="SSF53335">
    <property type="entry name" value="S-adenosyl-L-methionine-dependent methyltransferases"/>
    <property type="match status" value="1"/>
</dbReference>
<dbReference type="EMBL" id="HBIS01002937">
    <property type="protein sequence ID" value="CAE0608812.1"/>
    <property type="molecule type" value="Transcribed_RNA"/>
</dbReference>